<reference evidence="1 2" key="1">
    <citation type="journal article" date="2020" name="Antonie Van Leeuwenhoek">
        <title>Rhodopirellula heiligendammensis sp. nov., Rhodopirellula pilleata sp. nov., and Rhodopirellula solitaria sp. nov. isolated from natural or artificial marine surfaces in Northern Germany and California, USA, and emended description of the genus Rhodopirellula.</title>
        <authorList>
            <person name="Kallscheuer N."/>
            <person name="Wiegand S."/>
            <person name="Jogler M."/>
            <person name="Boedeker C."/>
            <person name="Peeters S.H."/>
            <person name="Rast P."/>
            <person name="Heuer A."/>
            <person name="Jetten M.S.M."/>
            <person name="Rohde M."/>
            <person name="Jogler C."/>
        </authorList>
    </citation>
    <scope>NUCLEOTIDE SEQUENCE [LARGE SCALE GENOMIC DNA]</scope>
    <source>
        <strain evidence="1 2">Poly21</strain>
    </source>
</reference>
<organism evidence="1 2">
    <name type="scientific">Allorhodopirellula heiligendammensis</name>
    <dbReference type="NCBI Taxonomy" id="2714739"/>
    <lineage>
        <taxon>Bacteria</taxon>
        <taxon>Pseudomonadati</taxon>
        <taxon>Planctomycetota</taxon>
        <taxon>Planctomycetia</taxon>
        <taxon>Pirellulales</taxon>
        <taxon>Pirellulaceae</taxon>
        <taxon>Allorhodopirellula</taxon>
    </lineage>
</organism>
<gene>
    <name evidence="1" type="ORF">Poly21_34620</name>
</gene>
<accession>A0A5C6BX83</accession>
<dbReference type="SUPFAM" id="SSF52540">
    <property type="entry name" value="P-loop containing nucleoside triphosphate hydrolases"/>
    <property type="match status" value="1"/>
</dbReference>
<proteinExistence type="predicted"/>
<evidence type="ECO:0008006" key="3">
    <source>
        <dbReference type="Google" id="ProtNLM"/>
    </source>
</evidence>
<dbReference type="AlphaFoldDB" id="A0A5C6BX83"/>
<protein>
    <recommendedName>
        <fullName evidence="3">AAA+ ATPase domain-containing protein</fullName>
    </recommendedName>
</protein>
<dbReference type="Gene3D" id="3.40.50.300">
    <property type="entry name" value="P-loop containing nucleotide triphosphate hydrolases"/>
    <property type="match status" value="1"/>
</dbReference>
<dbReference type="InterPro" id="IPR027417">
    <property type="entry name" value="P-loop_NTPase"/>
</dbReference>
<keyword evidence="2" id="KW-1185">Reference proteome</keyword>
<name>A0A5C6BX83_9BACT</name>
<evidence type="ECO:0000313" key="2">
    <source>
        <dbReference type="Proteomes" id="UP000319908"/>
    </source>
</evidence>
<dbReference type="Proteomes" id="UP000319908">
    <property type="component" value="Unassembled WGS sequence"/>
</dbReference>
<sequence>MCPGALVFRLLKADPASGAPAVGDPAAEKAPPAFNESFIAQLRKSRCGVIVGNHGTGKSTLLRELAGQLELDMPGGAWVQLTQSNHLSEILSNVRTLTQCLRTAASGGVIVIDGAEQIPALVRRWIAWRCRRHQQFVLATSHHDITGYETLYRTGLTPGLIAELVDDLLPDSTDETSPTLRSHVQDHLRTLNLDEIKNLRDLWDDLYEVAESFQGGQRQRV</sequence>
<comment type="caution">
    <text evidence="1">The sequence shown here is derived from an EMBL/GenBank/DDBJ whole genome shotgun (WGS) entry which is preliminary data.</text>
</comment>
<dbReference type="EMBL" id="SJPU01000002">
    <property type="protein sequence ID" value="TWU16257.1"/>
    <property type="molecule type" value="Genomic_DNA"/>
</dbReference>
<evidence type="ECO:0000313" key="1">
    <source>
        <dbReference type="EMBL" id="TWU16257.1"/>
    </source>
</evidence>